<organism evidence="10 11">
    <name type="scientific">Phycicoccus avicenniae</name>
    <dbReference type="NCBI Taxonomy" id="2828860"/>
    <lineage>
        <taxon>Bacteria</taxon>
        <taxon>Bacillati</taxon>
        <taxon>Actinomycetota</taxon>
        <taxon>Actinomycetes</taxon>
        <taxon>Micrococcales</taxon>
        <taxon>Intrasporangiaceae</taxon>
        <taxon>Phycicoccus</taxon>
    </lineage>
</organism>
<dbReference type="GO" id="GO:0005886">
    <property type="term" value="C:plasma membrane"/>
    <property type="evidence" value="ECO:0007669"/>
    <property type="project" value="UniProtKB-SubCell"/>
</dbReference>
<dbReference type="EMBL" id="JAGSNF010000009">
    <property type="protein sequence ID" value="MBR7743270.1"/>
    <property type="molecule type" value="Genomic_DNA"/>
</dbReference>
<dbReference type="InterPro" id="IPR022885">
    <property type="entry name" value="NDH1_su_D/H"/>
</dbReference>
<dbReference type="PANTHER" id="PTHR11993">
    <property type="entry name" value="NADH-UBIQUINONE OXIDOREDUCTASE 49 KDA SUBUNIT"/>
    <property type="match status" value="1"/>
</dbReference>
<dbReference type="InterPro" id="IPR029014">
    <property type="entry name" value="NiFe-Hase_large"/>
</dbReference>
<dbReference type="NCBIfam" id="TIGR01962">
    <property type="entry name" value="NuoD"/>
    <property type="match status" value="1"/>
</dbReference>
<dbReference type="Proteomes" id="UP000677016">
    <property type="component" value="Unassembled WGS sequence"/>
</dbReference>
<evidence type="ECO:0000256" key="2">
    <source>
        <dbReference type="ARBA" id="ARBA00022448"/>
    </source>
</evidence>
<keyword evidence="10" id="KW-0560">Oxidoreductase</keyword>
<keyword evidence="6" id="KW-1003">Cell membrane</keyword>
<dbReference type="PROSITE" id="PS00535">
    <property type="entry name" value="COMPLEX1_49K"/>
    <property type="match status" value="1"/>
</dbReference>
<keyword evidence="3 6" id="KW-0874">Quinone</keyword>
<evidence type="ECO:0000256" key="7">
    <source>
        <dbReference type="RuleBase" id="RU003685"/>
    </source>
</evidence>
<dbReference type="GO" id="GO:0051287">
    <property type="term" value="F:NAD binding"/>
    <property type="evidence" value="ECO:0007669"/>
    <property type="project" value="InterPro"/>
</dbReference>
<dbReference type="GO" id="GO:0048038">
    <property type="term" value="F:quinone binding"/>
    <property type="evidence" value="ECO:0007669"/>
    <property type="project" value="UniProtKB-KW"/>
</dbReference>
<dbReference type="GO" id="GO:0050136">
    <property type="term" value="F:NADH dehydrogenase (quinone) (non-electrogenic) activity"/>
    <property type="evidence" value="ECO:0007669"/>
    <property type="project" value="UniProtKB-UniRule"/>
</dbReference>
<evidence type="ECO:0000256" key="8">
    <source>
        <dbReference type="SAM" id="MobiDB-lite"/>
    </source>
</evidence>
<dbReference type="Gene3D" id="1.10.645.10">
    <property type="entry name" value="Cytochrome-c3 Hydrogenase, chain B"/>
    <property type="match status" value="1"/>
</dbReference>
<dbReference type="SUPFAM" id="SSF56762">
    <property type="entry name" value="HydB/Nqo4-like"/>
    <property type="match status" value="1"/>
</dbReference>
<keyword evidence="6" id="KW-0472">Membrane</keyword>
<evidence type="ECO:0000313" key="11">
    <source>
        <dbReference type="Proteomes" id="UP000677016"/>
    </source>
</evidence>
<evidence type="ECO:0000259" key="9">
    <source>
        <dbReference type="Pfam" id="PF00346"/>
    </source>
</evidence>
<keyword evidence="5 6" id="KW-0520">NAD</keyword>
<dbReference type="EC" id="7.1.1.-" evidence="6"/>
<feature type="domain" description="NADH-quinone oxidoreductase subunit D" evidence="9">
    <location>
        <begin position="181"/>
        <end position="469"/>
    </location>
</feature>
<dbReference type="AlphaFoldDB" id="A0A941HZW1"/>
<dbReference type="HAMAP" id="MF_01358">
    <property type="entry name" value="NDH1_NuoD"/>
    <property type="match status" value="1"/>
</dbReference>
<keyword evidence="4 6" id="KW-1278">Translocase</keyword>
<protein>
    <recommendedName>
        <fullName evidence="6">NADH-quinone oxidoreductase subunit D</fullName>
        <ecNumber evidence="6">7.1.1.-</ecNumber>
    </recommendedName>
    <alternativeName>
        <fullName evidence="6">NADH dehydrogenase I subunit D</fullName>
    </alternativeName>
    <alternativeName>
        <fullName evidence="6">NDH-1 subunit D</fullName>
    </alternativeName>
</protein>
<comment type="function">
    <text evidence="6">NDH-1 shuttles electrons from NADH, via FMN and iron-sulfur (Fe-S) centers, to quinones in the respiratory chain. The immediate electron acceptor for the enzyme in this species is believed to be a menaquinone. Couples the redox reaction to proton translocation (for every two electrons transferred, four hydrogen ions are translocated across the cytoplasmic membrane), and thus conserves the redox energy in a proton gradient.</text>
</comment>
<comment type="similarity">
    <text evidence="1 6 7">Belongs to the complex I 49 kDa subunit family.</text>
</comment>
<dbReference type="Pfam" id="PF00346">
    <property type="entry name" value="Complex1_49kDa"/>
    <property type="match status" value="1"/>
</dbReference>
<feature type="region of interest" description="Disordered" evidence="8">
    <location>
        <begin position="1"/>
        <end position="28"/>
    </location>
</feature>
<evidence type="ECO:0000256" key="4">
    <source>
        <dbReference type="ARBA" id="ARBA00022967"/>
    </source>
</evidence>
<dbReference type="InterPro" id="IPR014029">
    <property type="entry name" value="NADH_UbQ_OxRdtase_49kDa_CS"/>
</dbReference>
<reference evidence="10" key="1">
    <citation type="submission" date="2021-04" db="EMBL/GenBank/DDBJ databases">
        <title>Phycicoccus avicenniae sp. nov., a novel endophytic actinomycetes isolated from branch of Avicennia mariana.</title>
        <authorList>
            <person name="Tuo L."/>
        </authorList>
    </citation>
    <scope>NUCLEOTIDE SEQUENCE</scope>
    <source>
        <strain evidence="10">BSK3Z-2</strain>
    </source>
</reference>
<comment type="subunit">
    <text evidence="6">NDH-1 is composed of 14 different subunits. Subunits NuoB, C, D, E, F, and G constitute the peripheral sector of the complex.</text>
</comment>
<dbReference type="InterPro" id="IPR001135">
    <property type="entry name" value="NADH_Q_OxRdtase_suD"/>
</dbReference>
<comment type="catalytic activity">
    <reaction evidence="6">
        <text>a quinone + NADH + 5 H(+)(in) = a quinol + NAD(+) + 4 H(+)(out)</text>
        <dbReference type="Rhea" id="RHEA:57888"/>
        <dbReference type="ChEBI" id="CHEBI:15378"/>
        <dbReference type="ChEBI" id="CHEBI:24646"/>
        <dbReference type="ChEBI" id="CHEBI:57540"/>
        <dbReference type="ChEBI" id="CHEBI:57945"/>
        <dbReference type="ChEBI" id="CHEBI:132124"/>
    </reaction>
</comment>
<gene>
    <name evidence="6" type="primary">nuoD</name>
    <name evidence="10" type="ORF">KC207_08210</name>
</gene>
<proteinExistence type="inferred from homology"/>
<evidence type="ECO:0000256" key="6">
    <source>
        <dbReference type="HAMAP-Rule" id="MF_01358"/>
    </source>
</evidence>
<dbReference type="PANTHER" id="PTHR11993:SF10">
    <property type="entry name" value="NADH DEHYDROGENASE [UBIQUINONE] IRON-SULFUR PROTEIN 2, MITOCHONDRIAL"/>
    <property type="match status" value="1"/>
</dbReference>
<keyword evidence="11" id="KW-1185">Reference proteome</keyword>
<accession>A0A941HZW1</accession>
<comment type="subcellular location">
    <subcellularLocation>
        <location evidence="6">Cell membrane</location>
        <topology evidence="6">Peripheral membrane protein</topology>
        <orientation evidence="6">Cytoplasmic side</orientation>
    </subcellularLocation>
</comment>
<name>A0A941HZW1_9MICO</name>
<dbReference type="NCBIfam" id="NF004739">
    <property type="entry name" value="PRK06075.1"/>
    <property type="match status" value="1"/>
</dbReference>
<sequence>MTTHDSGTIYDDTDASPGLDPALPGADPYGVAVDDETEGATSFTVSGGDWNDLVDEATALHEERIVVNMGPQHPSTHGVLRLILELDGETVTEARAGIGYLHTGIEKNMEFRTWTQGVTFCTRMDYLTPMFQEAAYCLAIERLLGITDRVPERASIIRVLMMELTRISSHLIALGTGGMEMGATTVMTVGFRERERILRVFEAVTGLRMNNAYIRPGGVAQDVPHGAVDMVRGVISELRHGIGELEKLLVENPLLKGRTVGVGYLDLTGCVALGVTGPVLRSTGLPHDLRKSAPYCGYETYDFDVVTRTGADAYDRLRIRLDEMHQSLRIVEQCLDRLQRTEGQPVMVDDKKIAWPAQLAIGGDGQGNSLDHIREIMGTSMEALIHHFKLVTEGFRVPPGQAYVAVESAKGELGCHAVSDGGTRPYRAHFRDPSFNNLQAVAAMCEGSQVADVIVAVASIDPVMGGVDR</sequence>
<evidence type="ECO:0000256" key="3">
    <source>
        <dbReference type="ARBA" id="ARBA00022719"/>
    </source>
</evidence>
<comment type="caution">
    <text evidence="10">The sequence shown here is derived from an EMBL/GenBank/DDBJ whole genome shotgun (WGS) entry which is preliminary data.</text>
</comment>
<evidence type="ECO:0000256" key="5">
    <source>
        <dbReference type="ARBA" id="ARBA00023027"/>
    </source>
</evidence>
<evidence type="ECO:0000256" key="1">
    <source>
        <dbReference type="ARBA" id="ARBA00005769"/>
    </source>
</evidence>
<dbReference type="RefSeq" id="WP_211602510.1">
    <property type="nucleotide sequence ID" value="NZ_JAGSNF010000009.1"/>
</dbReference>
<evidence type="ECO:0000313" key="10">
    <source>
        <dbReference type="EMBL" id="MBR7743270.1"/>
    </source>
</evidence>
<keyword evidence="2 6" id="KW-0813">Transport</keyword>